<dbReference type="Proteomes" id="UP000033140">
    <property type="component" value="Unassembled WGS sequence"/>
</dbReference>
<dbReference type="GO" id="GO:0005829">
    <property type="term" value="C:cytosol"/>
    <property type="evidence" value="ECO:0007669"/>
    <property type="project" value="GOC"/>
</dbReference>
<dbReference type="STRING" id="698492.A0A0E9NFV8"/>
<dbReference type="Gene3D" id="3.30.9.10">
    <property type="entry name" value="D-Amino Acid Oxidase, subunit A, domain 2"/>
    <property type="match status" value="1"/>
</dbReference>
<organism evidence="2 3">
    <name type="scientific">Saitoella complicata (strain BCRC 22490 / CBS 7301 / JCM 7358 / NBRC 10748 / NRRL Y-17804)</name>
    <dbReference type="NCBI Taxonomy" id="698492"/>
    <lineage>
        <taxon>Eukaryota</taxon>
        <taxon>Fungi</taxon>
        <taxon>Dikarya</taxon>
        <taxon>Ascomycota</taxon>
        <taxon>Taphrinomycotina</taxon>
        <taxon>Taphrinomycotina incertae sedis</taxon>
        <taxon>Saitoella</taxon>
    </lineage>
</organism>
<dbReference type="PANTHER" id="PTHR13847:SF150">
    <property type="entry name" value="OXIDOREDUCTASE TDA3-RELATED"/>
    <property type="match status" value="1"/>
</dbReference>
<protein>
    <recommendedName>
        <fullName evidence="1">FAD dependent oxidoreductase domain-containing protein</fullName>
    </recommendedName>
</protein>
<comment type="caution">
    <text evidence="2">The sequence shown here is derived from an EMBL/GenBank/DDBJ whole genome shotgun (WGS) entry which is preliminary data.</text>
</comment>
<dbReference type="OMA" id="DDTVYAC"/>
<reference evidence="2 3" key="1">
    <citation type="journal article" date="2011" name="J. Gen. Appl. Microbiol.">
        <title>Draft genome sequencing of the enigmatic yeast Saitoella complicata.</title>
        <authorList>
            <person name="Nishida H."/>
            <person name="Hamamoto M."/>
            <person name="Sugiyama J."/>
        </authorList>
    </citation>
    <scope>NUCLEOTIDE SEQUENCE [LARGE SCALE GENOMIC DNA]</scope>
    <source>
        <strain evidence="2 3">NRRL Y-17804</strain>
    </source>
</reference>
<sequence length="485" mass="52429">MFPRICFRVQSPGLVFQTRLPIPSKGPFRAVLKRASTKLSLDRNSPPFVARARGYHDVSLFDPAAGMGTAVGFAGGARMLYFRTHPSSCSHDHTSARTTPAHPRYRILARSLAHRSITMSTENITIIGAGVIGATTAYYLTRHPKYDLSKYKIRVIEATEVAAGASGKAGGLLALDWHGPSTANLGELSYNLHKQLADEHGGFEKWGYRALTTMSISTSFKPRRTANLPPGLDWVNEKGLEKASLLGTEETTAQVHPYKFTNEMMRLAREKGVELIMGKVTDVKDGSVTYVSKDTNEEKTLDSTQTIVTAGPWTPKILKEAPISATRAHSITIRPKKPVSAHALFTSMTLSSGKTVAPELYARPDEVYVCGEGDHLTSIPETADKVEVIQSRCDDLVKQAGELSSRLKEGEVLACQACYLPVMERGMGGPMVGAVPGRKGVWVAAGHSCWGISLSAGTGKVLSEMILDGEAKSCDVGMLDPSEVL</sequence>
<name>A0A0E9NFV8_SAICN</name>
<evidence type="ECO:0000259" key="1">
    <source>
        <dbReference type="Pfam" id="PF01266"/>
    </source>
</evidence>
<dbReference type="GO" id="GO:0042147">
    <property type="term" value="P:retrograde transport, endosome to Golgi"/>
    <property type="evidence" value="ECO:0007669"/>
    <property type="project" value="TreeGrafter"/>
</dbReference>
<dbReference type="InterPro" id="IPR006076">
    <property type="entry name" value="FAD-dep_OxRdtase"/>
</dbReference>
<evidence type="ECO:0000313" key="2">
    <source>
        <dbReference type="EMBL" id="GAO48698.1"/>
    </source>
</evidence>
<reference evidence="2 3" key="2">
    <citation type="journal article" date="2014" name="J. Gen. Appl. Microbiol.">
        <title>The early diverging ascomycetous budding yeast Saitoella complicata has three histone deacetylases belonging to the Clr6, Hos2, and Rpd3 lineages.</title>
        <authorList>
            <person name="Nishida H."/>
            <person name="Matsumoto T."/>
            <person name="Kondo S."/>
            <person name="Hamamoto M."/>
            <person name="Yoshikawa H."/>
        </authorList>
    </citation>
    <scope>NUCLEOTIDE SEQUENCE [LARGE SCALE GENOMIC DNA]</scope>
    <source>
        <strain evidence="2 3">NRRL Y-17804</strain>
    </source>
</reference>
<accession>A0A0E9NFV8</accession>
<reference evidence="2 3" key="3">
    <citation type="journal article" date="2015" name="Genome Announc.">
        <title>Draft Genome Sequence of the Archiascomycetous Yeast Saitoella complicata.</title>
        <authorList>
            <person name="Yamauchi K."/>
            <person name="Kondo S."/>
            <person name="Hamamoto M."/>
            <person name="Takahashi Y."/>
            <person name="Ogura Y."/>
            <person name="Hayashi T."/>
            <person name="Nishida H."/>
        </authorList>
    </citation>
    <scope>NUCLEOTIDE SEQUENCE [LARGE SCALE GENOMIC DNA]</scope>
    <source>
        <strain evidence="2 3">NRRL Y-17804</strain>
    </source>
</reference>
<dbReference type="SUPFAM" id="SSF51905">
    <property type="entry name" value="FAD/NAD(P)-binding domain"/>
    <property type="match status" value="1"/>
</dbReference>
<dbReference type="InterPro" id="IPR036188">
    <property type="entry name" value="FAD/NAD-bd_sf"/>
</dbReference>
<proteinExistence type="predicted"/>
<evidence type="ECO:0000313" key="3">
    <source>
        <dbReference type="Proteomes" id="UP000033140"/>
    </source>
</evidence>
<dbReference type="Gene3D" id="3.50.50.60">
    <property type="entry name" value="FAD/NAD(P)-binding domain"/>
    <property type="match status" value="1"/>
</dbReference>
<dbReference type="GO" id="GO:0005770">
    <property type="term" value="C:late endosome"/>
    <property type="evidence" value="ECO:0007669"/>
    <property type="project" value="TreeGrafter"/>
</dbReference>
<dbReference type="AlphaFoldDB" id="A0A0E9NFV8"/>
<feature type="domain" description="FAD dependent oxidoreductase" evidence="1">
    <location>
        <begin position="124"/>
        <end position="465"/>
    </location>
</feature>
<keyword evidence="3" id="KW-1185">Reference proteome</keyword>
<gene>
    <name evidence="2" type="ORF">G7K_2868-t1</name>
</gene>
<dbReference type="PANTHER" id="PTHR13847">
    <property type="entry name" value="SARCOSINE DEHYDROGENASE-RELATED"/>
    <property type="match status" value="1"/>
</dbReference>
<dbReference type="EMBL" id="BACD03000016">
    <property type="protein sequence ID" value="GAO48698.1"/>
    <property type="molecule type" value="Genomic_DNA"/>
</dbReference>
<dbReference type="Pfam" id="PF01266">
    <property type="entry name" value="DAO"/>
    <property type="match status" value="1"/>
</dbReference>